<dbReference type="AlphaFoldDB" id="A0AAD8MXD3"/>
<evidence type="ECO:0000313" key="2">
    <source>
        <dbReference type="EMBL" id="KAK1388564.1"/>
    </source>
</evidence>
<dbReference type="Proteomes" id="UP001237642">
    <property type="component" value="Unassembled WGS sequence"/>
</dbReference>
<accession>A0AAD8MXD3</accession>
<evidence type="ECO:0000256" key="1">
    <source>
        <dbReference type="SAM" id="MobiDB-lite"/>
    </source>
</evidence>
<keyword evidence="3" id="KW-1185">Reference proteome</keyword>
<dbReference type="InterPro" id="IPR012340">
    <property type="entry name" value="NA-bd_OB-fold"/>
</dbReference>
<sequence>MATQKYDSFKDLRKGKYDWKVQERVMNLWRGYTKKGEPFKAFNLLLLDSKRCRIHTFVPGHDYKEEEKFRIRFLRLSISERTFNLNNISNRCYWYGKTNFNVTLWDQLAEHFDEAIREEDFETPLIIIIGCGRVTKWIEEVDASNVGATSFYINYNHHCVSLLRTMLSENYIKKFKKSMVKKEPPRQITIQEMKELGYDEIEKEYLCTFKVKKVDKQDKWLKNICTSCYNETIEVEKINSCLCGPRDVPYPDKWYNLCIRATDDTAEIDIVRENVAGQKCYGKHAYEMLDKIDENVFPEGLKTIEGKEYTMKLAKKGNGYVAKDVSHVIDFENFTMENEDAQPRPIQESYAEGSTTTYHL</sequence>
<dbReference type="EMBL" id="JAUIZM010000004">
    <property type="protein sequence ID" value="KAK1388564.1"/>
    <property type="molecule type" value="Genomic_DNA"/>
</dbReference>
<comment type="caution">
    <text evidence="2">The sequence shown here is derived from an EMBL/GenBank/DDBJ whole genome shotgun (WGS) entry which is preliminary data.</text>
</comment>
<dbReference type="SUPFAM" id="SSF50249">
    <property type="entry name" value="Nucleic acid-binding proteins"/>
    <property type="match status" value="1"/>
</dbReference>
<reference evidence="2" key="2">
    <citation type="submission" date="2023-05" db="EMBL/GenBank/DDBJ databases">
        <authorList>
            <person name="Schelkunov M.I."/>
        </authorList>
    </citation>
    <scope>NUCLEOTIDE SEQUENCE</scope>
    <source>
        <strain evidence="2">Hsosn_3</strain>
        <tissue evidence="2">Leaf</tissue>
    </source>
</reference>
<gene>
    <name evidence="2" type="ORF">POM88_016742</name>
</gene>
<protein>
    <submittedName>
        <fullName evidence="2">Uncharacterized protein</fullName>
    </submittedName>
</protein>
<reference evidence="2" key="1">
    <citation type="submission" date="2023-02" db="EMBL/GenBank/DDBJ databases">
        <title>Genome of toxic invasive species Heracleum sosnowskyi carries increased number of genes despite the absence of recent whole-genome duplications.</title>
        <authorList>
            <person name="Schelkunov M."/>
            <person name="Shtratnikova V."/>
            <person name="Makarenko M."/>
            <person name="Klepikova A."/>
            <person name="Omelchenko D."/>
            <person name="Novikova G."/>
            <person name="Obukhova E."/>
            <person name="Bogdanov V."/>
            <person name="Penin A."/>
            <person name="Logacheva M."/>
        </authorList>
    </citation>
    <scope>NUCLEOTIDE SEQUENCE</scope>
    <source>
        <strain evidence="2">Hsosn_3</strain>
        <tissue evidence="2">Leaf</tissue>
    </source>
</reference>
<dbReference type="PANTHER" id="PTHR47165">
    <property type="entry name" value="OS03G0429900 PROTEIN"/>
    <property type="match status" value="1"/>
</dbReference>
<feature type="region of interest" description="Disordered" evidence="1">
    <location>
        <begin position="339"/>
        <end position="360"/>
    </location>
</feature>
<evidence type="ECO:0000313" key="3">
    <source>
        <dbReference type="Proteomes" id="UP001237642"/>
    </source>
</evidence>
<proteinExistence type="predicted"/>
<dbReference type="Gene3D" id="2.40.50.140">
    <property type="entry name" value="Nucleic acid-binding proteins"/>
    <property type="match status" value="2"/>
</dbReference>
<name>A0AAD8MXD3_9APIA</name>
<organism evidence="2 3">
    <name type="scientific">Heracleum sosnowskyi</name>
    <dbReference type="NCBI Taxonomy" id="360622"/>
    <lineage>
        <taxon>Eukaryota</taxon>
        <taxon>Viridiplantae</taxon>
        <taxon>Streptophyta</taxon>
        <taxon>Embryophyta</taxon>
        <taxon>Tracheophyta</taxon>
        <taxon>Spermatophyta</taxon>
        <taxon>Magnoliopsida</taxon>
        <taxon>eudicotyledons</taxon>
        <taxon>Gunneridae</taxon>
        <taxon>Pentapetalae</taxon>
        <taxon>asterids</taxon>
        <taxon>campanulids</taxon>
        <taxon>Apiales</taxon>
        <taxon>Apiaceae</taxon>
        <taxon>Apioideae</taxon>
        <taxon>apioid superclade</taxon>
        <taxon>Tordylieae</taxon>
        <taxon>Tordyliinae</taxon>
        <taxon>Heracleum</taxon>
    </lineage>
</organism>
<dbReference type="PANTHER" id="PTHR47165:SF4">
    <property type="entry name" value="OS03G0429900 PROTEIN"/>
    <property type="match status" value="1"/>
</dbReference>